<evidence type="ECO:0000313" key="3">
    <source>
        <dbReference type="Proteomes" id="UP001408356"/>
    </source>
</evidence>
<keyword evidence="3" id="KW-1185">Reference proteome</keyword>
<accession>A0ABR2V2W8</accession>
<protein>
    <submittedName>
        <fullName evidence="2">CBM-cenC domain-containing protein</fullName>
    </submittedName>
</protein>
<sequence length="182" mass="19745">MAFRKFLTLGIASIAFFVAEGSPISSSCSETNLIQDPSFEGPKTPWINFHGALANGNSELKARNLNNYYVANLVTTDTFISVRQTVTDLTIGQSYALRFWYGLGTNQQFKGDICILSATIDGSVVGKEINLLPSPVGRYQLAERTFVADATSKVVRFEFNCGSTIGEVDALLDNISLVATCP</sequence>
<comment type="caution">
    <text evidence="2">The sequence shown here is derived from an EMBL/GenBank/DDBJ whole genome shotgun (WGS) entry which is preliminary data.</text>
</comment>
<dbReference type="Gene3D" id="2.60.120.260">
    <property type="entry name" value="Galactose-binding domain-like"/>
    <property type="match status" value="1"/>
</dbReference>
<evidence type="ECO:0000256" key="1">
    <source>
        <dbReference type="SAM" id="SignalP"/>
    </source>
</evidence>
<proteinExistence type="predicted"/>
<feature type="signal peptide" evidence="1">
    <location>
        <begin position="1"/>
        <end position="21"/>
    </location>
</feature>
<organism evidence="2 3">
    <name type="scientific">Seiridium unicorne</name>
    <dbReference type="NCBI Taxonomy" id="138068"/>
    <lineage>
        <taxon>Eukaryota</taxon>
        <taxon>Fungi</taxon>
        <taxon>Dikarya</taxon>
        <taxon>Ascomycota</taxon>
        <taxon>Pezizomycotina</taxon>
        <taxon>Sordariomycetes</taxon>
        <taxon>Xylariomycetidae</taxon>
        <taxon>Amphisphaeriales</taxon>
        <taxon>Sporocadaceae</taxon>
        <taxon>Seiridium</taxon>
    </lineage>
</organism>
<dbReference type="InterPro" id="IPR008979">
    <property type="entry name" value="Galactose-bd-like_sf"/>
</dbReference>
<gene>
    <name evidence="2" type="ORF">SUNI508_05793</name>
</gene>
<feature type="chain" id="PRO_5045162649" evidence="1">
    <location>
        <begin position="22"/>
        <end position="182"/>
    </location>
</feature>
<name>A0ABR2V2W8_9PEZI</name>
<evidence type="ECO:0000313" key="2">
    <source>
        <dbReference type="EMBL" id="KAK9421255.1"/>
    </source>
</evidence>
<dbReference type="SUPFAM" id="SSF49785">
    <property type="entry name" value="Galactose-binding domain-like"/>
    <property type="match status" value="1"/>
</dbReference>
<keyword evidence="1" id="KW-0732">Signal</keyword>
<reference evidence="2 3" key="1">
    <citation type="journal article" date="2024" name="J. Plant Pathol.">
        <title>Sequence and assembly of the genome of Seiridium unicorne, isolate CBS 538.82, causal agent of cypress canker disease.</title>
        <authorList>
            <person name="Scali E."/>
            <person name="Rocca G.D."/>
            <person name="Danti R."/>
            <person name="Garbelotto M."/>
            <person name="Barberini S."/>
            <person name="Baroncelli R."/>
            <person name="Emiliani G."/>
        </authorList>
    </citation>
    <scope>NUCLEOTIDE SEQUENCE [LARGE SCALE GENOMIC DNA]</scope>
    <source>
        <strain evidence="2 3">BM-138-508</strain>
    </source>
</reference>
<dbReference type="Proteomes" id="UP001408356">
    <property type="component" value="Unassembled WGS sequence"/>
</dbReference>
<dbReference type="EMBL" id="JARVKF010000190">
    <property type="protein sequence ID" value="KAK9421255.1"/>
    <property type="molecule type" value="Genomic_DNA"/>
</dbReference>